<gene>
    <name evidence="2" type="ORF">ACFOX3_11325</name>
</gene>
<accession>A0ABV8V5Z8</accession>
<keyword evidence="3" id="KW-1185">Reference proteome</keyword>
<dbReference type="RefSeq" id="WP_290264844.1">
    <property type="nucleotide sequence ID" value="NZ_JAUFQG010000006.1"/>
</dbReference>
<dbReference type="InterPro" id="IPR014914">
    <property type="entry name" value="RES_dom"/>
</dbReference>
<sequence length="252" mass="27543">MDVWNLVQGAQSVGPLTAELIRVVESQESIATLSLVDGLEEQQVLEALLENSKPGKLNSKLHYLLASPFRYPPLKWGSRFGGTHEPSLFYGSLNIETAFAECAFYRFVFLSGLSEPFAKAVVSQHTSFNVRAHGNRGINLAIAPFSQYSAALRSANSYKVAQQLGAAMRADGVQIFVYLSARDNRPSALNGGVFDSAVFAASQPQKFQAWTCHASTDSVRYLAGLGLVQGRQSYEFFRQDFLVDGKLPTPAP</sequence>
<evidence type="ECO:0000313" key="2">
    <source>
        <dbReference type="EMBL" id="MFC4362894.1"/>
    </source>
</evidence>
<dbReference type="EMBL" id="JBHSCX010000013">
    <property type="protein sequence ID" value="MFC4362894.1"/>
    <property type="molecule type" value="Genomic_DNA"/>
</dbReference>
<dbReference type="SMART" id="SM00953">
    <property type="entry name" value="RES"/>
    <property type="match status" value="1"/>
</dbReference>
<feature type="domain" description="RES" evidence="1">
    <location>
        <begin position="68"/>
        <end position="205"/>
    </location>
</feature>
<proteinExistence type="predicted"/>
<comment type="caution">
    <text evidence="2">The sequence shown here is derived from an EMBL/GenBank/DDBJ whole genome shotgun (WGS) entry which is preliminary data.</text>
</comment>
<name>A0ABV8V5Z8_9GAMM</name>
<reference evidence="3" key="1">
    <citation type="journal article" date="2019" name="Int. J. Syst. Evol. Microbiol.">
        <title>The Global Catalogue of Microorganisms (GCM) 10K type strain sequencing project: providing services to taxonomists for standard genome sequencing and annotation.</title>
        <authorList>
            <consortium name="The Broad Institute Genomics Platform"/>
            <consortium name="The Broad Institute Genome Sequencing Center for Infectious Disease"/>
            <person name="Wu L."/>
            <person name="Ma J."/>
        </authorList>
    </citation>
    <scope>NUCLEOTIDE SEQUENCE [LARGE SCALE GENOMIC DNA]</scope>
    <source>
        <strain evidence="3">CECT 8570</strain>
    </source>
</reference>
<organism evidence="2 3">
    <name type="scientific">Simiduia curdlanivorans</name>
    <dbReference type="NCBI Taxonomy" id="1492769"/>
    <lineage>
        <taxon>Bacteria</taxon>
        <taxon>Pseudomonadati</taxon>
        <taxon>Pseudomonadota</taxon>
        <taxon>Gammaproteobacteria</taxon>
        <taxon>Cellvibrionales</taxon>
        <taxon>Cellvibrionaceae</taxon>
        <taxon>Simiduia</taxon>
    </lineage>
</organism>
<dbReference type="Proteomes" id="UP001595840">
    <property type="component" value="Unassembled WGS sequence"/>
</dbReference>
<evidence type="ECO:0000313" key="3">
    <source>
        <dbReference type="Proteomes" id="UP001595840"/>
    </source>
</evidence>
<protein>
    <submittedName>
        <fullName evidence="2">RES family NAD+ phosphorylase</fullName>
    </submittedName>
</protein>
<evidence type="ECO:0000259" key="1">
    <source>
        <dbReference type="SMART" id="SM00953"/>
    </source>
</evidence>
<dbReference type="Pfam" id="PF08808">
    <property type="entry name" value="RES"/>
    <property type="match status" value="1"/>
</dbReference>